<dbReference type="Proteomes" id="UP001172101">
    <property type="component" value="Unassembled WGS sequence"/>
</dbReference>
<evidence type="ECO:0000313" key="3">
    <source>
        <dbReference type="Proteomes" id="UP001172101"/>
    </source>
</evidence>
<reference evidence="2" key="1">
    <citation type="submission" date="2023-06" db="EMBL/GenBank/DDBJ databases">
        <title>Genome-scale phylogeny and comparative genomics of the fungal order Sordariales.</title>
        <authorList>
            <consortium name="Lawrence Berkeley National Laboratory"/>
            <person name="Hensen N."/>
            <person name="Bonometti L."/>
            <person name="Westerberg I."/>
            <person name="Brannstrom I.O."/>
            <person name="Guillou S."/>
            <person name="Cros-Aarteil S."/>
            <person name="Calhoun S."/>
            <person name="Haridas S."/>
            <person name="Kuo A."/>
            <person name="Mondo S."/>
            <person name="Pangilinan J."/>
            <person name="Riley R."/>
            <person name="LaButti K."/>
            <person name="Andreopoulos B."/>
            <person name="Lipzen A."/>
            <person name="Chen C."/>
            <person name="Yanf M."/>
            <person name="Daum C."/>
            <person name="Ng V."/>
            <person name="Clum A."/>
            <person name="Steindorff A."/>
            <person name="Ohm R."/>
            <person name="Martin F."/>
            <person name="Silar P."/>
            <person name="Natvig D."/>
            <person name="Lalanne C."/>
            <person name="Gautier V."/>
            <person name="Ament-velasquez S.L."/>
            <person name="Kruys A."/>
            <person name="Hutchinson M.I."/>
            <person name="Powell A.J."/>
            <person name="Barry K."/>
            <person name="Miller A.N."/>
            <person name="Grigoriev I.V."/>
            <person name="Debuchy R."/>
            <person name="Gladieux P."/>
            <person name="Thoren M.H."/>
            <person name="Johannesson H."/>
        </authorList>
    </citation>
    <scope>NUCLEOTIDE SEQUENCE</scope>
    <source>
        <strain evidence="2">SMH2392-1A</strain>
    </source>
</reference>
<gene>
    <name evidence="2" type="ORF">B0T26DRAFT_729057</name>
</gene>
<protein>
    <submittedName>
        <fullName evidence="2">Uncharacterized protein</fullName>
    </submittedName>
</protein>
<sequence>MTRPPSDAEILESLTPQQMTMYHWYIENLSSFQYVFDTRSIFAAKWSGPGEIEQWYEFYRKWIGRHSARLEYPVPPNEFVDMIRKTNFANEGSSAEFLFSMEMLNNPFLILGESEFGGVCTGFGLQPGPAYLCPNLDTMDEISTDRYLLGINTNVNVDYTSTPTDSRSSPKKRRQERSSGEDSTRSTTSEDFDVGNGFVFAQVGALYHFAGPNWKETEPNMVIKGPWKPTGFGVVVQVDERGRPGSVYIIFNFYEWDDESGDRKHTAVTDESGKVLPEIGRLHEKCTKTFTVAKIANSLKDLGPDKRFEITPLHSIECQIVRAKVWSVGQGRYLLRQFIRKDD</sequence>
<dbReference type="EMBL" id="JAUIRO010000007">
    <property type="protein sequence ID" value="KAK0707069.1"/>
    <property type="molecule type" value="Genomic_DNA"/>
</dbReference>
<name>A0AA40A0M6_9PEZI</name>
<comment type="caution">
    <text evidence="2">The sequence shown here is derived from an EMBL/GenBank/DDBJ whole genome shotgun (WGS) entry which is preliminary data.</text>
</comment>
<dbReference type="AlphaFoldDB" id="A0AA40A0M6"/>
<organism evidence="2 3">
    <name type="scientific">Lasiosphaeria miniovina</name>
    <dbReference type="NCBI Taxonomy" id="1954250"/>
    <lineage>
        <taxon>Eukaryota</taxon>
        <taxon>Fungi</taxon>
        <taxon>Dikarya</taxon>
        <taxon>Ascomycota</taxon>
        <taxon>Pezizomycotina</taxon>
        <taxon>Sordariomycetes</taxon>
        <taxon>Sordariomycetidae</taxon>
        <taxon>Sordariales</taxon>
        <taxon>Lasiosphaeriaceae</taxon>
        <taxon>Lasiosphaeria</taxon>
    </lineage>
</organism>
<accession>A0AA40A0M6</accession>
<dbReference type="GeneID" id="85326206"/>
<keyword evidence="3" id="KW-1185">Reference proteome</keyword>
<feature type="region of interest" description="Disordered" evidence="1">
    <location>
        <begin position="159"/>
        <end position="190"/>
    </location>
</feature>
<dbReference type="RefSeq" id="XP_060292163.1">
    <property type="nucleotide sequence ID" value="XM_060442936.1"/>
</dbReference>
<evidence type="ECO:0000256" key="1">
    <source>
        <dbReference type="SAM" id="MobiDB-lite"/>
    </source>
</evidence>
<proteinExistence type="predicted"/>
<evidence type="ECO:0000313" key="2">
    <source>
        <dbReference type="EMBL" id="KAK0707069.1"/>
    </source>
</evidence>